<dbReference type="AlphaFoldDB" id="A0A2T0QYU7"/>
<name>A0A2T0QYU7_9ACTN</name>
<accession>A0A2T0QYU7</accession>
<reference evidence="1 2" key="1">
    <citation type="submission" date="2018-03" db="EMBL/GenBank/DDBJ databases">
        <title>Genomic Encyclopedia of Archaeal and Bacterial Type Strains, Phase II (KMG-II): from individual species to whole genera.</title>
        <authorList>
            <person name="Goeker M."/>
        </authorList>
    </citation>
    <scope>NUCLEOTIDE SEQUENCE [LARGE SCALE GENOMIC DNA]</scope>
    <source>
        <strain evidence="1 2">DSM 45348</strain>
    </source>
</reference>
<evidence type="ECO:0000313" key="2">
    <source>
        <dbReference type="Proteomes" id="UP000239209"/>
    </source>
</evidence>
<keyword evidence="2" id="KW-1185">Reference proteome</keyword>
<proteinExistence type="predicted"/>
<protein>
    <submittedName>
        <fullName evidence="1">Uncharacterized protein</fullName>
    </submittedName>
</protein>
<evidence type="ECO:0000313" key="1">
    <source>
        <dbReference type="EMBL" id="PRY11554.1"/>
    </source>
</evidence>
<sequence>MEFKAVGQGGKTASTSLAAGIEWRLQALLAGDALEIQDRVDADRVRVQNQPLKAKNAVVKGGEPFLHQSSSVVPNNPDEIVTVYSDPDPDKKGVEWYEVRKYKKPFAITSPEYKKGYEAHVAAIDVNNDTQQHRMNLRAGLVDLDSSEGFDPLPSVSA</sequence>
<organism evidence="1 2">
    <name type="scientific">Pseudosporangium ferrugineum</name>
    <dbReference type="NCBI Taxonomy" id="439699"/>
    <lineage>
        <taxon>Bacteria</taxon>
        <taxon>Bacillati</taxon>
        <taxon>Actinomycetota</taxon>
        <taxon>Actinomycetes</taxon>
        <taxon>Micromonosporales</taxon>
        <taxon>Micromonosporaceae</taxon>
        <taxon>Pseudosporangium</taxon>
    </lineage>
</organism>
<dbReference type="EMBL" id="PVZG01000082">
    <property type="protein sequence ID" value="PRY11554.1"/>
    <property type="molecule type" value="Genomic_DNA"/>
</dbReference>
<comment type="caution">
    <text evidence="1">The sequence shown here is derived from an EMBL/GenBank/DDBJ whole genome shotgun (WGS) entry which is preliminary data.</text>
</comment>
<gene>
    <name evidence="1" type="ORF">CLV70_1821</name>
</gene>
<dbReference type="RefSeq" id="WP_170148715.1">
    <property type="nucleotide sequence ID" value="NZ_PVZG01000082.1"/>
</dbReference>
<dbReference type="Proteomes" id="UP000239209">
    <property type="component" value="Unassembled WGS sequence"/>
</dbReference>